<protein>
    <submittedName>
        <fullName evidence="3">Methyltransferase family protein</fullName>
    </submittedName>
</protein>
<evidence type="ECO:0000259" key="2">
    <source>
        <dbReference type="Pfam" id="PF08484"/>
    </source>
</evidence>
<dbReference type="EMBL" id="QJTF01000034">
    <property type="protein sequence ID" value="PYE85242.1"/>
    <property type="molecule type" value="Genomic_DNA"/>
</dbReference>
<dbReference type="GO" id="GO:0032259">
    <property type="term" value="P:methylation"/>
    <property type="evidence" value="ECO:0007669"/>
    <property type="project" value="UniProtKB-KW"/>
</dbReference>
<gene>
    <name evidence="3" type="ORF">C7477_1345</name>
</gene>
<dbReference type="CDD" id="cd02440">
    <property type="entry name" value="AdoMet_MTases"/>
    <property type="match status" value="1"/>
</dbReference>
<dbReference type="InterPro" id="IPR038576">
    <property type="entry name" value="Methyltransf_Zn-bd_dom_put_sf"/>
</dbReference>
<proteinExistence type="predicted"/>
<dbReference type="Gene3D" id="3.40.50.150">
    <property type="entry name" value="Vaccinia Virus protein VP39"/>
    <property type="match status" value="1"/>
</dbReference>
<name>A0A318SUS2_9HYPH</name>
<dbReference type="Gene3D" id="3.40.50.720">
    <property type="entry name" value="NAD(P)-binding Rossmann-like Domain"/>
    <property type="match status" value="1"/>
</dbReference>
<dbReference type="Gene3D" id="6.20.50.110">
    <property type="entry name" value="Methyltransferase, zinc-binding domain"/>
    <property type="match status" value="1"/>
</dbReference>
<dbReference type="AlphaFoldDB" id="A0A318SUS2"/>
<organism evidence="3 4">
    <name type="scientific">Phyllobacterium leguminum</name>
    <dbReference type="NCBI Taxonomy" id="314237"/>
    <lineage>
        <taxon>Bacteria</taxon>
        <taxon>Pseudomonadati</taxon>
        <taxon>Pseudomonadota</taxon>
        <taxon>Alphaproteobacteria</taxon>
        <taxon>Hyphomicrobiales</taxon>
        <taxon>Phyllobacteriaceae</taxon>
        <taxon>Phyllobacterium</taxon>
    </lineage>
</organism>
<keyword evidence="3" id="KW-0489">Methyltransferase</keyword>
<dbReference type="InterPro" id="IPR029063">
    <property type="entry name" value="SAM-dependent_MTases_sf"/>
</dbReference>
<evidence type="ECO:0000313" key="4">
    <source>
        <dbReference type="Proteomes" id="UP000247454"/>
    </source>
</evidence>
<evidence type="ECO:0000313" key="3">
    <source>
        <dbReference type="EMBL" id="PYE85242.1"/>
    </source>
</evidence>
<accession>A0A318SUS2</accession>
<dbReference type="InterPro" id="IPR013630">
    <property type="entry name" value="Methyltransf_Zn-bd_dom_put"/>
</dbReference>
<dbReference type="SUPFAM" id="SSF53335">
    <property type="entry name" value="S-adenosyl-L-methionine-dependent methyltransferases"/>
    <property type="match status" value="1"/>
</dbReference>
<evidence type="ECO:0000259" key="1">
    <source>
        <dbReference type="Pfam" id="PF08421"/>
    </source>
</evidence>
<dbReference type="OrthoDB" id="9815644at2"/>
<keyword evidence="4" id="KW-1185">Reference proteome</keyword>
<dbReference type="PANTHER" id="PTHR43861">
    <property type="entry name" value="TRANS-ACONITATE 2-METHYLTRANSFERASE-RELATED"/>
    <property type="match status" value="1"/>
</dbReference>
<feature type="domain" description="C-methyltransferase" evidence="2">
    <location>
        <begin position="244"/>
        <end position="403"/>
    </location>
</feature>
<dbReference type="Proteomes" id="UP000247454">
    <property type="component" value="Unassembled WGS sequence"/>
</dbReference>
<keyword evidence="3" id="KW-0808">Transferase</keyword>
<dbReference type="InterPro" id="IPR013691">
    <property type="entry name" value="MeTrfase_14"/>
</dbReference>
<dbReference type="PANTHER" id="PTHR43861:SF5">
    <property type="entry name" value="BLL5978 PROTEIN"/>
    <property type="match status" value="1"/>
</dbReference>
<sequence>MKCRHCGTEITQPFCDLACSPPSNAYLSEKQLDTAEVWAPLRTFVCHSCFLVQTQDFHTPGELFATDYGYFSATSASWLKHCETYVDQIADRLQLGPASFVVELASNDGYLLQYVKRRGIPCLGIEPTLSTAEMARAKGIEVITEFFGMALGEQLAARGRAADLVIGNNVLAHVPNINDFLSGVTKLLKDDGVATFEFPHLLQLIRHNQFDTIYHEHYSYLSLQAVERIARHVGLQVFDVDELPTHGGSLRVHLQRADTGQRSESANLAALRQKEVEAGFGNVETYGSFQSIVNGIKFALLEFLLEQRRAGKKVAAYGAAAKGNTLLNFSGVKRDLIPYVVDRSPGKLGRYLPGSRIPIVSEDRIHAERPDYIVVLPWNITDEIELQLSYVREWGAKFVRAVPELRVW</sequence>
<reference evidence="3 4" key="1">
    <citation type="submission" date="2018-06" db="EMBL/GenBank/DDBJ databases">
        <title>Genomic Encyclopedia of Type Strains, Phase III (KMG-III): the genomes of soil and plant-associated and newly described type strains.</title>
        <authorList>
            <person name="Whitman W."/>
        </authorList>
    </citation>
    <scope>NUCLEOTIDE SEQUENCE [LARGE SCALE GENOMIC DNA]</scope>
    <source>
        <strain evidence="3 4">ORS 1419</strain>
    </source>
</reference>
<feature type="domain" description="Methyltransferase putative zinc binding" evidence="1">
    <location>
        <begin position="3"/>
        <end position="64"/>
    </location>
</feature>
<dbReference type="Pfam" id="PF13489">
    <property type="entry name" value="Methyltransf_23"/>
    <property type="match status" value="1"/>
</dbReference>
<comment type="caution">
    <text evidence="3">The sequence shown here is derived from an EMBL/GenBank/DDBJ whole genome shotgun (WGS) entry which is preliminary data.</text>
</comment>
<dbReference type="RefSeq" id="WP_110754585.1">
    <property type="nucleotide sequence ID" value="NZ_QJTF01000034.1"/>
</dbReference>
<dbReference type="Pfam" id="PF08484">
    <property type="entry name" value="Methyltransf_14"/>
    <property type="match status" value="1"/>
</dbReference>
<dbReference type="GO" id="GO:0008168">
    <property type="term" value="F:methyltransferase activity"/>
    <property type="evidence" value="ECO:0007669"/>
    <property type="project" value="UniProtKB-KW"/>
</dbReference>
<dbReference type="Pfam" id="PF08421">
    <property type="entry name" value="Methyltransf_13"/>
    <property type="match status" value="1"/>
</dbReference>